<dbReference type="InterPro" id="IPR057251">
    <property type="entry name" value="FP_C"/>
</dbReference>
<evidence type="ECO:0000313" key="3">
    <source>
        <dbReference type="EMBL" id="KAL0810404.1"/>
    </source>
</evidence>
<evidence type="ECO:0000256" key="1">
    <source>
        <dbReference type="SAM" id="Coils"/>
    </source>
</evidence>
<dbReference type="AlphaFoldDB" id="A0ABD0SAS1"/>
<protein>
    <recommendedName>
        <fullName evidence="2">FP protein C-terminal domain-containing protein</fullName>
    </recommendedName>
</protein>
<dbReference type="PANTHER" id="PTHR11505">
    <property type="entry name" value="L1 TRANSPOSABLE ELEMENT-RELATED"/>
    <property type="match status" value="1"/>
</dbReference>
<dbReference type="Pfam" id="PF25298">
    <property type="entry name" value="Baculo_FP_2nd"/>
    <property type="match status" value="1"/>
</dbReference>
<dbReference type="InterPro" id="IPR013083">
    <property type="entry name" value="Znf_RING/FYVE/PHD"/>
</dbReference>
<comment type="caution">
    <text evidence="3">The sequence shown here is derived from an EMBL/GenBank/DDBJ whole genome shotgun (WGS) entry which is preliminary data.</text>
</comment>
<dbReference type="Gene3D" id="3.30.40.10">
    <property type="entry name" value="Zinc/RING finger domain, C3HC4 (zinc finger)"/>
    <property type="match status" value="1"/>
</dbReference>
<gene>
    <name evidence="3" type="ORF">ABMA28_010548</name>
</gene>
<dbReference type="InterPro" id="IPR011011">
    <property type="entry name" value="Znf_FYVE_PHD"/>
</dbReference>
<reference evidence="3 4" key="1">
    <citation type="submission" date="2024-06" db="EMBL/GenBank/DDBJ databases">
        <title>A chromosome-level genome assembly of beet webworm, Loxostege sticticalis.</title>
        <authorList>
            <person name="Zhang Y."/>
        </authorList>
    </citation>
    <scope>NUCLEOTIDE SEQUENCE [LARGE SCALE GENOMIC DNA]</scope>
    <source>
        <strain evidence="3">AQ028</strain>
        <tissue evidence="3">Male pupae</tissue>
    </source>
</reference>
<feature type="domain" description="FP protein C-terminal" evidence="2">
    <location>
        <begin position="292"/>
        <end position="340"/>
    </location>
</feature>
<organism evidence="3 4">
    <name type="scientific">Loxostege sticticalis</name>
    <name type="common">Beet webworm moth</name>
    <dbReference type="NCBI Taxonomy" id="481309"/>
    <lineage>
        <taxon>Eukaryota</taxon>
        <taxon>Metazoa</taxon>
        <taxon>Ecdysozoa</taxon>
        <taxon>Arthropoda</taxon>
        <taxon>Hexapoda</taxon>
        <taxon>Insecta</taxon>
        <taxon>Pterygota</taxon>
        <taxon>Neoptera</taxon>
        <taxon>Endopterygota</taxon>
        <taxon>Lepidoptera</taxon>
        <taxon>Glossata</taxon>
        <taxon>Ditrysia</taxon>
        <taxon>Pyraloidea</taxon>
        <taxon>Crambidae</taxon>
        <taxon>Pyraustinae</taxon>
        <taxon>Loxostege</taxon>
    </lineage>
</organism>
<name>A0ABD0SAS1_LOXSC</name>
<dbReference type="SUPFAM" id="SSF57903">
    <property type="entry name" value="FYVE/PHD zinc finger"/>
    <property type="match status" value="1"/>
</dbReference>
<proteinExistence type="predicted"/>
<dbReference type="EMBL" id="JBEDNZ010000026">
    <property type="protein sequence ID" value="KAL0810404.1"/>
    <property type="molecule type" value="Genomic_DNA"/>
</dbReference>
<keyword evidence="1" id="KW-0175">Coiled coil</keyword>
<accession>A0ABD0SAS1</accession>
<sequence>MPPICAGCRIKIPNRLFISCMQCNSAYDLLCADIDERSFNSMPAESKASWKCLGCRNKLPKGSNTNTPSRQALASTSSDCVVAPKSNCVTEETMVKMFQSFKLEMLEMIERTVERVVERKILVVSKQIQEFQDSLSFLNNQVEETKNRLDDTVALTEKLRSDNINLSAAVNDLTVRLNVTEQYLRESNVEINGIPEHRSENLPNCLAQLATVVNAPISDSDILHVTRVAKLDKESKRPRTIIAKLRSPRVRDSLLAAVYNFNKKNTDKKLCTHHLGLAGAKNPVYVAEHLSPGNKALHAEARKRAKDLNYKFVWVRNGRIYVRKDETSQALQIRCPDSIKLMK</sequence>
<evidence type="ECO:0000259" key="2">
    <source>
        <dbReference type="Pfam" id="PF25298"/>
    </source>
</evidence>
<dbReference type="Proteomes" id="UP001549921">
    <property type="component" value="Unassembled WGS sequence"/>
</dbReference>
<feature type="coiled-coil region" evidence="1">
    <location>
        <begin position="128"/>
        <end position="155"/>
    </location>
</feature>
<dbReference type="InterPro" id="IPR004244">
    <property type="entry name" value="Transposase_22"/>
</dbReference>
<evidence type="ECO:0000313" key="4">
    <source>
        <dbReference type="Proteomes" id="UP001549921"/>
    </source>
</evidence>